<evidence type="ECO:0000313" key="1">
    <source>
        <dbReference type="EMBL" id="QKF93761.1"/>
    </source>
</evidence>
<name>A0A7D3R0K5_9VIRU</name>
<keyword evidence="2" id="KW-1185">Reference proteome</keyword>
<reference evidence="1 2" key="1">
    <citation type="submission" date="2020-04" db="EMBL/GenBank/DDBJ databases">
        <title>Advantages and limits of metagenomic assembly and binning of a giant virus.</title>
        <authorList>
            <person name="Schulz F."/>
            <person name="Andreani J."/>
            <person name="Francis R."/>
            <person name="Boudjemaa H."/>
            <person name="Bou Khalil J.Y."/>
            <person name="Lee J."/>
            <person name="La Scola B."/>
            <person name="Woyke T."/>
        </authorList>
    </citation>
    <scope>NUCLEOTIDE SEQUENCE [LARGE SCALE GENOMIC DNA]</scope>
    <source>
        <strain evidence="1 2">FV1/VV64</strain>
    </source>
</reference>
<sequence>MLSKTRITPPKLISYILSFTTEDVNNDVMNMVFPSQIKSNDEFNFSCLKFGESKNINDFPEKMKTIFDPFIKDFIRYGIKKTFDNDNNLSFYYSVLSLLVNNFDKLPTKDQFNYITKLRDKLIIYMSNDEIFKQQEYTNMGWIKKDLMNSLIKFKINKIIVKIVADYFNINIFVLNIMEDRIYVSSDNETYDMFRPNIFLAFNNDTFEPLIYSDSGLLDYNSGPVKKLITVDKNYVNIMNANLKDDKILQFTITLSNINKYIKDDSRKNNKIDSESTPQEIIEEKENTDVSDEIENNYGEIIPDESDANAYIKDIEENNNSKQITPATQLVFKISPKMKLEELQEVAKKLNITLEKETKKGKTVISKQKTKGELIDEINVVLKN</sequence>
<accession>A0A7D3R0K5</accession>
<proteinExistence type="predicted"/>
<gene>
    <name evidence="1" type="ORF">Fadolivirus_1_303</name>
</gene>
<evidence type="ECO:0000313" key="2">
    <source>
        <dbReference type="Proteomes" id="UP001162001"/>
    </source>
</evidence>
<organism evidence="1 2">
    <name type="scientific">Fadolivirus FV1/VV64</name>
    <dbReference type="NCBI Taxonomy" id="3070911"/>
    <lineage>
        <taxon>Viruses</taxon>
        <taxon>Varidnaviria</taxon>
        <taxon>Bamfordvirae</taxon>
        <taxon>Nucleocytoviricota</taxon>
        <taxon>Megaviricetes</taxon>
        <taxon>Imitervirales</taxon>
        <taxon>Mimiviridae</taxon>
        <taxon>Klosneuvirinae</taxon>
        <taxon>Fadolivirus</taxon>
        <taxon>Fadolivirus algeromassiliense</taxon>
    </lineage>
</organism>
<dbReference type="EMBL" id="MT418680">
    <property type="protein sequence ID" value="QKF93761.1"/>
    <property type="molecule type" value="Genomic_DNA"/>
</dbReference>
<dbReference type="Proteomes" id="UP001162001">
    <property type="component" value="Segment"/>
</dbReference>
<protein>
    <submittedName>
        <fullName evidence="1">Uncharacterized protein</fullName>
    </submittedName>
</protein>